<dbReference type="InterPro" id="IPR015421">
    <property type="entry name" value="PyrdxlP-dep_Trfase_major"/>
</dbReference>
<comment type="pathway">
    <text evidence="4">Cofactor biosynthesis; NAD(+) biosynthesis; quinolinate from L-kynurenine: step 2/3.</text>
</comment>
<sequence length="464" mass="49512">MTTGSPLSPSTSASEAPHRDPHLDFARRMDRIDGLAHYRSRFLGLDDVPTRNDSTAADADPDTDTVTGTGTAPATAASVVYLDGNSLGRPTRASATRIADFIEHTWGARLIRGWDEQWMELPLTIGDDLAAAALGAAAGQTFIGDSTTVVLYKLARAAVDAQPGRTTLVLDTDNFPTDRYILEGIAAERGLTLRWIEADTTAGVTAEQVAHAVDENTALLLLSHVAYRSGFVADLAAITRIAHDAGALVLWDLSHSVGSVPVELDAAGVDLAAGCTYKYLNGGPGSPAFGYVRADLQERLAQPIQGWMGTTDIFLMGPGYQPATGIRRFMSGTPAILGMLAMQDTIGMIAEAGIDRIRAKSVALTDFTIALADEWLAPWGVTVASPREAGRRGGHVTLNHPAMREVTALLWQQNVIPDFRAPEGLRIGLSPLSTSFVETYEGMRAVRETLRGILLKQSGLAPQQ</sequence>
<dbReference type="PANTHER" id="PTHR14084">
    <property type="entry name" value="KYNURENINASE"/>
    <property type="match status" value="1"/>
</dbReference>
<gene>
    <name evidence="6" type="ORF">HNR05_003095</name>
</gene>
<dbReference type="GO" id="GO:0043420">
    <property type="term" value="P:anthranilate metabolic process"/>
    <property type="evidence" value="ECO:0007669"/>
    <property type="project" value="TreeGrafter"/>
</dbReference>
<dbReference type="Proteomes" id="UP000537260">
    <property type="component" value="Unassembled WGS sequence"/>
</dbReference>
<comment type="function">
    <text evidence="4">Catalyzes the cleavage of L-kynurenine (L-Kyn) and L-3-hydroxykynurenine (L-3OHKyn) into anthranilic acid (AA) and 3-hydroxyanthranilic acid (3-OHAA), respectively.</text>
</comment>
<evidence type="ECO:0000256" key="1">
    <source>
        <dbReference type="ARBA" id="ARBA00022642"/>
    </source>
</evidence>
<dbReference type="GO" id="GO:0005737">
    <property type="term" value="C:cytoplasm"/>
    <property type="evidence" value="ECO:0007669"/>
    <property type="project" value="InterPro"/>
</dbReference>
<comment type="catalytic activity">
    <reaction evidence="4">
        <text>L-kynurenine + H2O = anthranilate + L-alanine + H(+)</text>
        <dbReference type="Rhea" id="RHEA:16813"/>
        <dbReference type="ChEBI" id="CHEBI:15377"/>
        <dbReference type="ChEBI" id="CHEBI:15378"/>
        <dbReference type="ChEBI" id="CHEBI:16567"/>
        <dbReference type="ChEBI" id="CHEBI:57959"/>
        <dbReference type="ChEBI" id="CHEBI:57972"/>
        <dbReference type="EC" id="3.7.1.3"/>
    </reaction>
</comment>
<organism evidence="6 7">
    <name type="scientific">Glaciibacter psychrotolerans</name>
    <dbReference type="NCBI Taxonomy" id="670054"/>
    <lineage>
        <taxon>Bacteria</taxon>
        <taxon>Bacillati</taxon>
        <taxon>Actinomycetota</taxon>
        <taxon>Actinomycetes</taxon>
        <taxon>Micrococcales</taxon>
        <taxon>Microbacteriaceae</taxon>
        <taxon>Glaciibacter</taxon>
    </lineage>
</organism>
<protein>
    <recommendedName>
        <fullName evidence="4">Kynureninase</fullName>
        <ecNumber evidence="4">3.7.1.3</ecNumber>
    </recommendedName>
</protein>
<keyword evidence="3 4" id="KW-0663">Pyridoxal phosphate</keyword>
<feature type="region of interest" description="Disordered" evidence="5">
    <location>
        <begin position="49"/>
        <end position="71"/>
    </location>
</feature>
<dbReference type="GO" id="GO:0030170">
    <property type="term" value="F:pyridoxal phosphate binding"/>
    <property type="evidence" value="ECO:0007669"/>
    <property type="project" value="InterPro"/>
</dbReference>
<dbReference type="PIRSF" id="PIRSF038800">
    <property type="entry name" value="KYNU"/>
    <property type="match status" value="1"/>
</dbReference>
<comment type="catalytic activity">
    <reaction evidence="4">
        <text>3-hydroxy-L-kynurenine + H2O = 3-hydroxyanthranilate + L-alanine + H(+)</text>
        <dbReference type="Rhea" id="RHEA:25143"/>
        <dbReference type="ChEBI" id="CHEBI:15377"/>
        <dbReference type="ChEBI" id="CHEBI:15378"/>
        <dbReference type="ChEBI" id="CHEBI:36559"/>
        <dbReference type="ChEBI" id="CHEBI:57972"/>
        <dbReference type="ChEBI" id="CHEBI:58125"/>
        <dbReference type="EC" id="3.7.1.3"/>
    </reaction>
</comment>
<dbReference type="RefSeq" id="WP_425485090.1">
    <property type="nucleotide sequence ID" value="NZ_JACCFM010000001.1"/>
</dbReference>
<feature type="region of interest" description="Disordered" evidence="5">
    <location>
        <begin position="1"/>
        <end position="24"/>
    </location>
</feature>
<proteinExistence type="inferred from homology"/>
<evidence type="ECO:0000313" key="7">
    <source>
        <dbReference type="Proteomes" id="UP000537260"/>
    </source>
</evidence>
<comment type="caution">
    <text evidence="6">The sequence shown here is derived from an EMBL/GenBank/DDBJ whole genome shotgun (WGS) entry which is preliminary data.</text>
</comment>
<dbReference type="EC" id="3.7.1.3" evidence="4"/>
<evidence type="ECO:0000256" key="3">
    <source>
        <dbReference type="ARBA" id="ARBA00022898"/>
    </source>
</evidence>
<keyword evidence="7" id="KW-1185">Reference proteome</keyword>
<keyword evidence="2 4" id="KW-0378">Hydrolase</keyword>
<evidence type="ECO:0000256" key="4">
    <source>
        <dbReference type="PIRNR" id="PIRNR038800"/>
    </source>
</evidence>
<comment type="subunit">
    <text evidence="4">Homodimer.</text>
</comment>
<evidence type="ECO:0000256" key="5">
    <source>
        <dbReference type="SAM" id="MobiDB-lite"/>
    </source>
</evidence>
<comment type="pathway">
    <text evidence="4">Amino-acid degradation; L-kynurenine degradation; L-alanine and anthranilate from L-kynurenine: step 1/1.</text>
</comment>
<dbReference type="EMBL" id="JACCFM010000001">
    <property type="protein sequence ID" value="NYJ21304.1"/>
    <property type="molecule type" value="Genomic_DNA"/>
</dbReference>
<name>A0A7Z0J7W4_9MICO</name>
<dbReference type="GO" id="GO:0097053">
    <property type="term" value="P:L-kynurenine catabolic process"/>
    <property type="evidence" value="ECO:0007669"/>
    <property type="project" value="UniProtKB-UniPathway"/>
</dbReference>
<dbReference type="GO" id="GO:0009435">
    <property type="term" value="P:NAD+ biosynthetic process"/>
    <property type="evidence" value="ECO:0007669"/>
    <property type="project" value="UniProtKB-UniPathway"/>
</dbReference>
<dbReference type="Gene3D" id="3.40.640.10">
    <property type="entry name" value="Type I PLP-dependent aspartate aminotransferase-like (Major domain)"/>
    <property type="match status" value="1"/>
</dbReference>
<dbReference type="GO" id="GO:0030429">
    <property type="term" value="F:kynureninase activity"/>
    <property type="evidence" value="ECO:0007669"/>
    <property type="project" value="UniProtKB-EC"/>
</dbReference>
<dbReference type="GO" id="GO:0019441">
    <property type="term" value="P:L-tryptophan catabolic process to kynurenine"/>
    <property type="evidence" value="ECO:0007669"/>
    <property type="project" value="TreeGrafter"/>
</dbReference>
<feature type="compositionally biased region" description="Polar residues" evidence="5">
    <location>
        <begin position="1"/>
        <end position="14"/>
    </location>
</feature>
<comment type="cofactor">
    <cofactor evidence="4">
        <name>pyridoxal 5'-phosphate</name>
        <dbReference type="ChEBI" id="CHEBI:597326"/>
    </cofactor>
</comment>
<accession>A0A7Z0J7W4</accession>
<dbReference type="InterPro" id="IPR015424">
    <property type="entry name" value="PyrdxlP-dep_Trfase"/>
</dbReference>
<dbReference type="SUPFAM" id="SSF53383">
    <property type="entry name" value="PLP-dependent transferases"/>
    <property type="match status" value="1"/>
</dbReference>
<dbReference type="UniPathway" id="UPA00334">
    <property type="reaction ID" value="UER00455"/>
</dbReference>
<dbReference type="Gene3D" id="3.90.1150.10">
    <property type="entry name" value="Aspartate Aminotransferase, domain 1"/>
    <property type="match status" value="1"/>
</dbReference>
<keyword evidence="1 4" id="KW-0662">Pyridine nucleotide biosynthesis</keyword>
<feature type="compositionally biased region" description="Low complexity" evidence="5">
    <location>
        <begin position="53"/>
        <end position="71"/>
    </location>
</feature>
<dbReference type="AlphaFoldDB" id="A0A7Z0J7W4"/>
<dbReference type="Pfam" id="PF22580">
    <property type="entry name" value="KYNU_C"/>
    <property type="match status" value="1"/>
</dbReference>
<dbReference type="PANTHER" id="PTHR14084:SF0">
    <property type="entry name" value="KYNURENINASE"/>
    <property type="match status" value="1"/>
</dbReference>
<dbReference type="InterPro" id="IPR015422">
    <property type="entry name" value="PyrdxlP-dep_Trfase_small"/>
</dbReference>
<evidence type="ECO:0000313" key="6">
    <source>
        <dbReference type="EMBL" id="NYJ21304.1"/>
    </source>
</evidence>
<comment type="similarity">
    <text evidence="4">Belongs to the kynureninase family.</text>
</comment>
<dbReference type="InterPro" id="IPR010111">
    <property type="entry name" value="Kynureninase"/>
</dbReference>
<reference evidence="6 7" key="1">
    <citation type="submission" date="2020-07" db="EMBL/GenBank/DDBJ databases">
        <title>Sequencing the genomes of 1000 actinobacteria strains.</title>
        <authorList>
            <person name="Klenk H.-P."/>
        </authorList>
    </citation>
    <scope>NUCLEOTIDE SEQUENCE [LARGE SCALE GENOMIC DNA]</scope>
    <source>
        <strain evidence="6 7">LI1</strain>
    </source>
</reference>
<evidence type="ECO:0000256" key="2">
    <source>
        <dbReference type="ARBA" id="ARBA00022801"/>
    </source>
</evidence>
<dbReference type="UniPathway" id="UPA00253">
    <property type="reaction ID" value="UER00329"/>
</dbReference>